<reference evidence="2" key="1">
    <citation type="submission" date="2019-09" db="EMBL/GenBank/DDBJ databases">
        <title>Draft genome information of white flower Hibiscus syriacus.</title>
        <authorList>
            <person name="Kim Y.-M."/>
        </authorList>
    </citation>
    <scope>NUCLEOTIDE SEQUENCE [LARGE SCALE GENOMIC DNA]</scope>
    <source>
        <strain evidence="2">YM2019G1</strain>
    </source>
</reference>
<gene>
    <name evidence="2" type="ORF">F3Y22_tig00110621pilonHSYRG00363</name>
</gene>
<accession>A0A6A3A2G3</accession>
<evidence type="ECO:0000259" key="1">
    <source>
        <dbReference type="Pfam" id="PF13966"/>
    </source>
</evidence>
<sequence length="143" mass="16316">MAILDRLPTKDRLVRFGIAVDSSCGLCRSSFESRDHIFSDCAFAMVVWHAILHACGLSQEPLCCNDLVRWLLLNLKGKSLMVQVLKLAWSGFIYFIWEERNHRLFRVLAVNGDDEGEETMFLRVDSTVMSSTAGNRCLFQAPW</sequence>
<proteinExistence type="predicted"/>
<protein>
    <recommendedName>
        <fullName evidence="1">Reverse transcriptase zinc-binding domain-containing protein</fullName>
    </recommendedName>
</protein>
<evidence type="ECO:0000313" key="2">
    <source>
        <dbReference type="EMBL" id="KAE8697492.1"/>
    </source>
</evidence>
<name>A0A6A3A2G3_HIBSY</name>
<organism evidence="2 3">
    <name type="scientific">Hibiscus syriacus</name>
    <name type="common">Rose of Sharon</name>
    <dbReference type="NCBI Taxonomy" id="106335"/>
    <lineage>
        <taxon>Eukaryota</taxon>
        <taxon>Viridiplantae</taxon>
        <taxon>Streptophyta</taxon>
        <taxon>Embryophyta</taxon>
        <taxon>Tracheophyta</taxon>
        <taxon>Spermatophyta</taxon>
        <taxon>Magnoliopsida</taxon>
        <taxon>eudicotyledons</taxon>
        <taxon>Gunneridae</taxon>
        <taxon>Pentapetalae</taxon>
        <taxon>rosids</taxon>
        <taxon>malvids</taxon>
        <taxon>Malvales</taxon>
        <taxon>Malvaceae</taxon>
        <taxon>Malvoideae</taxon>
        <taxon>Hibiscus</taxon>
    </lineage>
</organism>
<keyword evidence="3" id="KW-1185">Reference proteome</keyword>
<feature type="domain" description="Reverse transcriptase zinc-binding" evidence="1">
    <location>
        <begin position="2"/>
        <end position="48"/>
    </location>
</feature>
<dbReference type="EMBL" id="VEPZ02001051">
    <property type="protein sequence ID" value="KAE8697492.1"/>
    <property type="molecule type" value="Genomic_DNA"/>
</dbReference>
<evidence type="ECO:0000313" key="3">
    <source>
        <dbReference type="Proteomes" id="UP000436088"/>
    </source>
</evidence>
<comment type="caution">
    <text evidence="2">The sequence shown here is derived from an EMBL/GenBank/DDBJ whole genome shotgun (WGS) entry which is preliminary data.</text>
</comment>
<dbReference type="Proteomes" id="UP000436088">
    <property type="component" value="Unassembled WGS sequence"/>
</dbReference>
<dbReference type="InterPro" id="IPR026960">
    <property type="entry name" value="RVT-Znf"/>
</dbReference>
<dbReference type="Pfam" id="PF13966">
    <property type="entry name" value="zf-RVT"/>
    <property type="match status" value="1"/>
</dbReference>
<dbReference type="AlphaFoldDB" id="A0A6A3A2G3"/>